<dbReference type="PANTHER" id="PTHR13329">
    <property type="entry name" value="MITOCHONDRIAL RIBOSOMAL PROTEIN S18B"/>
    <property type="match status" value="1"/>
</dbReference>
<protein>
    <recommendedName>
        <fullName evidence="9">Small ribosomal subunit protein mS40</fullName>
    </recommendedName>
    <alternativeName>
        <fullName evidence="8">28S ribosomal protein S18-2, mitochondrial</fullName>
    </alternativeName>
    <alternativeName>
        <fullName evidence="10">28S ribosomal protein S18b, mitochondrial</fullName>
    </alternativeName>
</protein>
<dbReference type="GO" id="GO:0032543">
    <property type="term" value="P:mitochondrial translation"/>
    <property type="evidence" value="ECO:0007669"/>
    <property type="project" value="InterPro"/>
</dbReference>
<evidence type="ECO:0000256" key="2">
    <source>
        <dbReference type="ARBA" id="ARBA00006136"/>
    </source>
</evidence>
<evidence type="ECO:0000256" key="6">
    <source>
        <dbReference type="ARBA" id="ARBA00023128"/>
    </source>
</evidence>
<dbReference type="Gene3D" id="4.10.640.10">
    <property type="entry name" value="Ribosomal protein S18"/>
    <property type="match status" value="1"/>
</dbReference>
<name>A0A5J5CWC6_9PERO</name>
<evidence type="ECO:0000256" key="3">
    <source>
        <dbReference type="ARBA" id="ARBA00022553"/>
    </source>
</evidence>
<gene>
    <name evidence="12" type="ORF">FQN60_007646</name>
</gene>
<dbReference type="EMBL" id="VOFY01000014">
    <property type="protein sequence ID" value="KAA8586077.1"/>
    <property type="molecule type" value="Genomic_DNA"/>
</dbReference>
<dbReference type="AlphaFoldDB" id="A0A5J5CWC6"/>
<dbReference type="InterPro" id="IPR001648">
    <property type="entry name" value="Ribosomal_bS18"/>
</dbReference>
<accession>A0A5J5CWC6</accession>
<keyword evidence="5" id="KW-0689">Ribosomal protein</keyword>
<evidence type="ECO:0000313" key="12">
    <source>
        <dbReference type="EMBL" id="KAA8586077.1"/>
    </source>
</evidence>
<evidence type="ECO:0000256" key="7">
    <source>
        <dbReference type="ARBA" id="ARBA00023274"/>
    </source>
</evidence>
<evidence type="ECO:0000256" key="10">
    <source>
        <dbReference type="ARBA" id="ARBA00035515"/>
    </source>
</evidence>
<dbReference type="GO" id="GO:0003735">
    <property type="term" value="F:structural constituent of ribosome"/>
    <property type="evidence" value="ECO:0007669"/>
    <property type="project" value="InterPro"/>
</dbReference>
<evidence type="ECO:0000256" key="1">
    <source>
        <dbReference type="ARBA" id="ARBA00004173"/>
    </source>
</evidence>
<comment type="caution">
    <text evidence="12">The sequence shown here is derived from an EMBL/GenBank/DDBJ whole genome shotgun (WGS) entry which is preliminary data.</text>
</comment>
<dbReference type="Pfam" id="PF01084">
    <property type="entry name" value="Ribosomal_S18"/>
    <property type="match status" value="1"/>
</dbReference>
<dbReference type="InterPro" id="IPR036870">
    <property type="entry name" value="Ribosomal_bS18_sf"/>
</dbReference>
<dbReference type="GO" id="GO:0005763">
    <property type="term" value="C:mitochondrial small ribosomal subunit"/>
    <property type="evidence" value="ECO:0007669"/>
    <property type="project" value="UniProtKB-ARBA"/>
</dbReference>
<keyword evidence="7" id="KW-0687">Ribonucleoprotein</keyword>
<dbReference type="FunFam" id="4.10.640.10:FF:000008">
    <property type="entry name" value="28S ribosomal protein S18b, mitochondrial"/>
    <property type="match status" value="1"/>
</dbReference>
<sequence length="397" mass="43711">MGRVAGCVGDVVMMMPVFFFMQSCLQRLPVRSYLALPPFVPPHHCLCTAASLLDGEAAQAAEALLRYKDKPWDYLESEEYIERYGANPVWAGYRRNHKGGIPPQKTRKTCIRGDKTCGNPCPVCRDPNIIIHHQNVKLLQQFISPHTGLLYDPTQTGVCRKQQKKLNEAVNTARDHGLLPFQIPYVEFAGEDYSNSHDAVGSTPPPQSLSSGASWYHWYSEISPDDKEVAKHLPLVVLKVSIDLVDGAVLHHVQLAPSLSDKARVVTHDDHRCTGSVDGLDVQVVGGFILLEKQSVSQKLAEAFRYNMSRMLRDSLPRPARQAGGRTARQTPRGPSAPLLEIHTQSRVCLLRRQAGCRAQVLTGQFGDLDGVGVALQAKAAQALPAVLVGKVEVPHQ</sequence>
<comment type="similarity">
    <text evidence="2">Belongs to the bacterial ribosomal protein bS18 family. Mitochondrion-specific ribosomal protein mS40 subfamily.</text>
</comment>
<dbReference type="Proteomes" id="UP000327493">
    <property type="component" value="Chromosome 14"/>
</dbReference>
<dbReference type="SUPFAM" id="SSF46911">
    <property type="entry name" value="Ribosomal protein S18"/>
    <property type="match status" value="1"/>
</dbReference>
<dbReference type="PROSITE" id="PS51257">
    <property type="entry name" value="PROKAR_LIPOPROTEIN"/>
    <property type="match status" value="1"/>
</dbReference>
<comment type="subcellular location">
    <subcellularLocation>
        <location evidence="1">Mitochondrion</location>
    </subcellularLocation>
</comment>
<evidence type="ECO:0000256" key="5">
    <source>
        <dbReference type="ARBA" id="ARBA00022980"/>
    </source>
</evidence>
<feature type="non-terminal residue" evidence="12">
    <location>
        <position position="397"/>
    </location>
</feature>
<reference evidence="12 13" key="1">
    <citation type="submission" date="2019-08" db="EMBL/GenBank/DDBJ databases">
        <title>A chromosome-level genome assembly, high-density linkage maps, and genome scans reveal the genomic architecture of hybrid incompatibilities underlying speciation via character displacement in darters (Percidae: Etheostominae).</title>
        <authorList>
            <person name="Moran R.L."/>
            <person name="Catchen J.M."/>
            <person name="Fuller R.C."/>
        </authorList>
    </citation>
    <scope>NUCLEOTIDE SEQUENCE [LARGE SCALE GENOMIC DNA]</scope>
    <source>
        <strain evidence="12">EspeVRDwgs_2016</strain>
        <tissue evidence="12">Muscle</tissue>
    </source>
</reference>
<feature type="region of interest" description="Disordered" evidence="11">
    <location>
        <begin position="316"/>
        <end position="338"/>
    </location>
</feature>
<proteinExistence type="inferred from homology"/>
<evidence type="ECO:0000256" key="11">
    <source>
        <dbReference type="SAM" id="MobiDB-lite"/>
    </source>
</evidence>
<keyword evidence="3" id="KW-0597">Phosphoprotein</keyword>
<evidence type="ECO:0000256" key="9">
    <source>
        <dbReference type="ARBA" id="ARBA00035130"/>
    </source>
</evidence>
<dbReference type="InterPro" id="IPR040054">
    <property type="entry name" value="MRPS18B"/>
</dbReference>
<evidence type="ECO:0000256" key="4">
    <source>
        <dbReference type="ARBA" id="ARBA00022946"/>
    </source>
</evidence>
<keyword evidence="6" id="KW-0496">Mitochondrion</keyword>
<dbReference type="PANTHER" id="PTHR13329:SF2">
    <property type="entry name" value="SMALL RIBOSOMAL SUBUNIT PROTEIN MS40"/>
    <property type="match status" value="1"/>
</dbReference>
<evidence type="ECO:0000256" key="8">
    <source>
        <dbReference type="ARBA" id="ARBA00032055"/>
    </source>
</evidence>
<evidence type="ECO:0000313" key="13">
    <source>
        <dbReference type="Proteomes" id="UP000327493"/>
    </source>
</evidence>
<organism evidence="12 13">
    <name type="scientific">Etheostoma spectabile</name>
    <name type="common">orangethroat darter</name>
    <dbReference type="NCBI Taxonomy" id="54343"/>
    <lineage>
        <taxon>Eukaryota</taxon>
        <taxon>Metazoa</taxon>
        <taxon>Chordata</taxon>
        <taxon>Craniata</taxon>
        <taxon>Vertebrata</taxon>
        <taxon>Euteleostomi</taxon>
        <taxon>Actinopterygii</taxon>
        <taxon>Neopterygii</taxon>
        <taxon>Teleostei</taxon>
        <taxon>Neoteleostei</taxon>
        <taxon>Acanthomorphata</taxon>
        <taxon>Eupercaria</taxon>
        <taxon>Perciformes</taxon>
        <taxon>Percoidei</taxon>
        <taxon>Percidae</taxon>
        <taxon>Etheostomatinae</taxon>
        <taxon>Etheostoma</taxon>
    </lineage>
</organism>
<keyword evidence="4" id="KW-0809">Transit peptide</keyword>
<keyword evidence="13" id="KW-1185">Reference proteome</keyword>